<sequence>MVVDSSNLRHYKDDDTLTMKTIKGATTHFVAETIWGASCCHIRAYGMAFAAIGGAYMGVEQLLQNHRIKRHFVFFVQT</sequence>
<protein>
    <submittedName>
        <fullName evidence="1">Uncharacterized protein</fullName>
    </submittedName>
</protein>
<accession>A0A9W7GRC1</accession>
<reference evidence="1" key="1">
    <citation type="submission" date="2023-05" db="EMBL/GenBank/DDBJ databases">
        <title>Genome and transcriptome analyses reveal genes involved in the formation of fine ridges on petal epidermal cells in Hibiscus trionum.</title>
        <authorList>
            <person name="Koshimizu S."/>
            <person name="Masuda S."/>
            <person name="Ishii T."/>
            <person name="Shirasu K."/>
            <person name="Hoshino A."/>
            <person name="Arita M."/>
        </authorList>
    </citation>
    <scope>NUCLEOTIDE SEQUENCE</scope>
    <source>
        <strain evidence="1">Hamamatsu line</strain>
    </source>
</reference>
<evidence type="ECO:0000313" key="2">
    <source>
        <dbReference type="Proteomes" id="UP001165190"/>
    </source>
</evidence>
<name>A0A9W7GRC1_HIBTR</name>
<evidence type="ECO:0000313" key="1">
    <source>
        <dbReference type="EMBL" id="GMI64254.1"/>
    </source>
</evidence>
<proteinExistence type="predicted"/>
<comment type="caution">
    <text evidence="1">The sequence shown here is derived from an EMBL/GenBank/DDBJ whole genome shotgun (WGS) entry which is preliminary data.</text>
</comment>
<dbReference type="AlphaFoldDB" id="A0A9W7GRC1"/>
<gene>
    <name evidence="1" type="ORF">HRI_000094700</name>
</gene>
<dbReference type="Proteomes" id="UP001165190">
    <property type="component" value="Unassembled WGS sequence"/>
</dbReference>
<dbReference type="OrthoDB" id="1913277at2759"/>
<dbReference type="EMBL" id="BSYR01000003">
    <property type="protein sequence ID" value="GMI64254.1"/>
    <property type="molecule type" value="Genomic_DNA"/>
</dbReference>
<keyword evidence="2" id="KW-1185">Reference proteome</keyword>
<organism evidence="1 2">
    <name type="scientific">Hibiscus trionum</name>
    <name type="common">Flower of an hour</name>
    <dbReference type="NCBI Taxonomy" id="183268"/>
    <lineage>
        <taxon>Eukaryota</taxon>
        <taxon>Viridiplantae</taxon>
        <taxon>Streptophyta</taxon>
        <taxon>Embryophyta</taxon>
        <taxon>Tracheophyta</taxon>
        <taxon>Spermatophyta</taxon>
        <taxon>Magnoliopsida</taxon>
        <taxon>eudicotyledons</taxon>
        <taxon>Gunneridae</taxon>
        <taxon>Pentapetalae</taxon>
        <taxon>rosids</taxon>
        <taxon>malvids</taxon>
        <taxon>Malvales</taxon>
        <taxon>Malvaceae</taxon>
        <taxon>Malvoideae</taxon>
        <taxon>Hibiscus</taxon>
    </lineage>
</organism>